<dbReference type="SUPFAM" id="SSF158446">
    <property type="entry name" value="IVS-encoded protein-like"/>
    <property type="match status" value="1"/>
</dbReference>
<dbReference type="CDD" id="cd16377">
    <property type="entry name" value="23S_rRNA_IVP_like"/>
    <property type="match status" value="1"/>
</dbReference>
<dbReference type="EMBL" id="JACJSI010000116">
    <property type="protein sequence ID" value="MBD2533814.1"/>
    <property type="molecule type" value="Genomic_DNA"/>
</dbReference>
<name>A0ABR8DWK1_9NOSO</name>
<dbReference type="Proteomes" id="UP000623440">
    <property type="component" value="Unassembled WGS sequence"/>
</dbReference>
<sequence>MEKNAITNHRDLKVYQMAFDAAMKIFEVSKKFPVEERYSLTDQIRRCSRSVCANLAEAWRKRRYVAAFVAKLNDCVRGACRRQAEAAETQTWIEFAVKCNYLDIDTGREIYGTYNKVLGSLVSMINNPTPWLIKKTVGHPGRKTDS</sequence>
<dbReference type="RefSeq" id="WP_179076836.1">
    <property type="nucleotide sequence ID" value="NZ_JACJSI010000116.1"/>
</dbReference>
<evidence type="ECO:0000313" key="2">
    <source>
        <dbReference type="Proteomes" id="UP000623440"/>
    </source>
</evidence>
<proteinExistence type="predicted"/>
<evidence type="ECO:0000313" key="1">
    <source>
        <dbReference type="EMBL" id="MBD2533814.1"/>
    </source>
</evidence>
<reference evidence="1 2" key="1">
    <citation type="journal article" date="2020" name="ISME J.">
        <title>Comparative genomics reveals insights into cyanobacterial evolution and habitat adaptation.</title>
        <authorList>
            <person name="Chen M.Y."/>
            <person name="Teng W.K."/>
            <person name="Zhao L."/>
            <person name="Hu C.X."/>
            <person name="Zhou Y.K."/>
            <person name="Han B.P."/>
            <person name="Song L.R."/>
            <person name="Shu W.S."/>
        </authorList>
    </citation>
    <scope>NUCLEOTIDE SEQUENCE [LARGE SCALE GENOMIC DNA]</scope>
    <source>
        <strain evidence="1 2">FACHB-838</strain>
    </source>
</reference>
<dbReference type="PANTHER" id="PTHR38471">
    <property type="entry name" value="FOUR HELIX BUNDLE PROTEIN"/>
    <property type="match status" value="1"/>
</dbReference>
<gene>
    <name evidence="1" type="ORF">H6G97_31395</name>
</gene>
<comment type="caution">
    <text evidence="1">The sequence shown here is derived from an EMBL/GenBank/DDBJ whole genome shotgun (WGS) entry which is preliminary data.</text>
</comment>
<accession>A0ABR8DWK1</accession>
<dbReference type="InterPro" id="IPR012657">
    <property type="entry name" value="23S_rRNA-intervening_sequence"/>
</dbReference>
<dbReference type="InterPro" id="IPR036583">
    <property type="entry name" value="23S_rRNA_IVS_sf"/>
</dbReference>
<dbReference type="PANTHER" id="PTHR38471:SF2">
    <property type="entry name" value="FOUR HELIX BUNDLE PROTEIN"/>
    <property type="match status" value="1"/>
</dbReference>
<protein>
    <submittedName>
        <fullName evidence="1">Four helix bundle protein</fullName>
    </submittedName>
</protein>
<dbReference type="Gene3D" id="1.20.1440.60">
    <property type="entry name" value="23S rRNA-intervening sequence"/>
    <property type="match status" value="1"/>
</dbReference>
<dbReference type="Pfam" id="PF05635">
    <property type="entry name" value="23S_rRNA_IVP"/>
    <property type="match status" value="1"/>
</dbReference>
<dbReference type="NCBIfam" id="TIGR02436">
    <property type="entry name" value="four helix bundle protein"/>
    <property type="match status" value="1"/>
</dbReference>
<organism evidence="1 2">
    <name type="scientific">Nostoc flagelliforme FACHB-838</name>
    <dbReference type="NCBI Taxonomy" id="2692904"/>
    <lineage>
        <taxon>Bacteria</taxon>
        <taxon>Bacillati</taxon>
        <taxon>Cyanobacteriota</taxon>
        <taxon>Cyanophyceae</taxon>
        <taxon>Nostocales</taxon>
        <taxon>Nostocaceae</taxon>
        <taxon>Nostoc</taxon>
    </lineage>
</organism>
<keyword evidence="2" id="KW-1185">Reference proteome</keyword>